<feature type="transmembrane region" description="Helical" evidence="7">
    <location>
        <begin position="479"/>
        <end position="500"/>
    </location>
</feature>
<keyword evidence="4 7" id="KW-1133">Transmembrane helix</keyword>
<evidence type="ECO:0000256" key="6">
    <source>
        <dbReference type="SAM" id="MobiDB-lite"/>
    </source>
</evidence>
<dbReference type="GO" id="GO:0016020">
    <property type="term" value="C:membrane"/>
    <property type="evidence" value="ECO:0007669"/>
    <property type="project" value="UniProtKB-SubCell"/>
</dbReference>
<keyword evidence="10" id="KW-1185">Reference proteome</keyword>
<keyword evidence="3 7" id="KW-0812">Transmembrane</keyword>
<feature type="region of interest" description="Disordered" evidence="6">
    <location>
        <begin position="548"/>
        <end position="568"/>
    </location>
</feature>
<evidence type="ECO:0000313" key="10">
    <source>
        <dbReference type="Proteomes" id="UP001227192"/>
    </source>
</evidence>
<dbReference type="Gene3D" id="1.20.1250.20">
    <property type="entry name" value="MFS general substrate transporter like domains"/>
    <property type="match status" value="1"/>
</dbReference>
<feature type="compositionally biased region" description="Basic and acidic residues" evidence="6">
    <location>
        <begin position="43"/>
        <end position="52"/>
    </location>
</feature>
<dbReference type="CDD" id="cd17330">
    <property type="entry name" value="MFS_SLC46_TetA_like"/>
    <property type="match status" value="1"/>
</dbReference>
<dbReference type="GO" id="GO:0022857">
    <property type="term" value="F:transmembrane transporter activity"/>
    <property type="evidence" value="ECO:0007669"/>
    <property type="project" value="InterPro"/>
</dbReference>
<reference evidence="9" key="1">
    <citation type="submission" date="2015-06" db="EMBL/GenBank/DDBJ databases">
        <authorList>
            <person name="Nguyen H."/>
        </authorList>
    </citation>
    <scope>NUCLEOTIDE SEQUENCE</scope>
    <source>
        <strain evidence="9">DAOM 180753</strain>
    </source>
</reference>
<dbReference type="PROSITE" id="PS50850">
    <property type="entry name" value="MFS"/>
    <property type="match status" value="1"/>
</dbReference>
<feature type="transmembrane region" description="Helical" evidence="7">
    <location>
        <begin position="136"/>
        <end position="153"/>
    </location>
</feature>
<sequence>MTGPDRASLNRRSSTQHYQTFDTPPPKSRGRPNSGQSESSADGSHDPHHDTADLPGTSSPLPKKQMAVLAIIALAEQTALNSISPYLPDMASTFPEVEPTQVGVYVGSIASAFALAQFSTNYFWGWLSDRVGRKPVILLGTFLTALCFVAFGFCKTLVQAIVVQALMGMVNGNQGLVSTCLGEITDRSNQSQAFTYLPVLYGIGGITGPLLGGLLIFETNPFTGNENPYPYLAPNILSAVVLLVDFVFTAILLEESLEDADSLPKIGKKVRSLFTWLWQFTGNARHPTYVEVPQAVPYPHSHRDLETEDHDSDLDSASEVSSILGHHEELSWDELFTRDTVLLLLTYLIFAFCNVSFNSLFPIFAQAKPPAGRSLTPSEIGLAQGFAGIVTIIFQICIFNRLRDKMGNRWSYRAGLFGFVISFILLPFIGYKSRAGKGLTRKSAIMAIELCLVLLIKTIASVGGLTSALLLVTNSAPNHAVLGALNGLAQTLSAAGRAVGPFLSGGLFSLTAKIQPKGEALAFGVFGAVSFIGFIMSFGIRGRSLEAEGWGEDSDDGDKSDDDEPNGV</sequence>
<feature type="compositionally biased region" description="Polar residues" evidence="6">
    <location>
        <begin position="31"/>
        <end position="42"/>
    </location>
</feature>
<evidence type="ECO:0000313" key="9">
    <source>
        <dbReference type="EMBL" id="KAJ9489040.1"/>
    </source>
</evidence>
<reference evidence="9" key="2">
    <citation type="journal article" date="2016" name="Fungal Biol.">
        <title>Ochratoxin A production by Penicillium thymicola.</title>
        <authorList>
            <person name="Nguyen H.D.T."/>
            <person name="McMullin D.R."/>
            <person name="Ponomareva E."/>
            <person name="Riley R."/>
            <person name="Pomraning K.R."/>
            <person name="Baker S.E."/>
            <person name="Seifert K.A."/>
        </authorList>
    </citation>
    <scope>NUCLEOTIDE SEQUENCE</scope>
    <source>
        <strain evidence="9">DAOM 180753</strain>
    </source>
</reference>
<dbReference type="InterPro" id="IPR020846">
    <property type="entry name" value="MFS_dom"/>
</dbReference>
<dbReference type="Proteomes" id="UP001227192">
    <property type="component" value="Unassembled WGS sequence"/>
</dbReference>
<evidence type="ECO:0000256" key="3">
    <source>
        <dbReference type="ARBA" id="ARBA00022692"/>
    </source>
</evidence>
<feature type="domain" description="Major facilitator superfamily (MFS) profile" evidence="8">
    <location>
        <begin position="65"/>
        <end position="545"/>
    </location>
</feature>
<dbReference type="AlphaFoldDB" id="A0AAI9TKM4"/>
<protein>
    <recommendedName>
        <fullName evidence="8">Major facilitator superfamily (MFS) profile domain-containing protein</fullName>
    </recommendedName>
</protein>
<feature type="transmembrane region" description="Helical" evidence="7">
    <location>
        <begin position="193"/>
        <end position="217"/>
    </location>
</feature>
<proteinExistence type="predicted"/>
<dbReference type="EMBL" id="LACB01000097">
    <property type="protein sequence ID" value="KAJ9489040.1"/>
    <property type="molecule type" value="Genomic_DNA"/>
</dbReference>
<dbReference type="InterPro" id="IPR036259">
    <property type="entry name" value="MFS_trans_sf"/>
</dbReference>
<dbReference type="Pfam" id="PF07690">
    <property type="entry name" value="MFS_1"/>
    <property type="match status" value="1"/>
</dbReference>
<gene>
    <name evidence="9" type="ORF">VN97_g4258</name>
</gene>
<feature type="transmembrane region" description="Helical" evidence="7">
    <location>
        <begin position="414"/>
        <end position="431"/>
    </location>
</feature>
<name>A0AAI9TKM4_PENTH</name>
<feature type="compositionally biased region" description="Acidic residues" evidence="6">
    <location>
        <begin position="549"/>
        <end position="568"/>
    </location>
</feature>
<evidence type="ECO:0000256" key="7">
    <source>
        <dbReference type="SAM" id="Phobius"/>
    </source>
</evidence>
<dbReference type="SUPFAM" id="SSF103473">
    <property type="entry name" value="MFS general substrate transporter"/>
    <property type="match status" value="1"/>
</dbReference>
<dbReference type="PANTHER" id="PTHR23504">
    <property type="entry name" value="MAJOR FACILITATOR SUPERFAMILY DOMAIN-CONTAINING PROTEIN 10"/>
    <property type="match status" value="1"/>
</dbReference>
<organism evidence="9 10">
    <name type="scientific">Penicillium thymicola</name>
    <dbReference type="NCBI Taxonomy" id="293382"/>
    <lineage>
        <taxon>Eukaryota</taxon>
        <taxon>Fungi</taxon>
        <taxon>Dikarya</taxon>
        <taxon>Ascomycota</taxon>
        <taxon>Pezizomycotina</taxon>
        <taxon>Eurotiomycetes</taxon>
        <taxon>Eurotiomycetidae</taxon>
        <taxon>Eurotiales</taxon>
        <taxon>Aspergillaceae</taxon>
        <taxon>Penicillium</taxon>
    </lineage>
</organism>
<keyword evidence="2" id="KW-0813">Transport</keyword>
<feature type="transmembrane region" description="Helical" evidence="7">
    <location>
        <begin position="104"/>
        <end position="124"/>
    </location>
</feature>
<evidence type="ECO:0000256" key="4">
    <source>
        <dbReference type="ARBA" id="ARBA00022989"/>
    </source>
</evidence>
<dbReference type="InterPro" id="IPR001958">
    <property type="entry name" value="Tet-R_TetA/multi-R_MdtG-like"/>
</dbReference>
<evidence type="ECO:0000259" key="8">
    <source>
        <dbReference type="PROSITE" id="PS50850"/>
    </source>
</evidence>
<feature type="transmembrane region" description="Helical" evidence="7">
    <location>
        <begin position="229"/>
        <end position="253"/>
    </location>
</feature>
<evidence type="ECO:0000256" key="5">
    <source>
        <dbReference type="ARBA" id="ARBA00023136"/>
    </source>
</evidence>
<comment type="subcellular location">
    <subcellularLocation>
        <location evidence="1">Membrane</location>
        <topology evidence="1">Multi-pass membrane protein</topology>
    </subcellularLocation>
</comment>
<accession>A0AAI9TKM4</accession>
<feature type="region of interest" description="Disordered" evidence="6">
    <location>
        <begin position="1"/>
        <end position="60"/>
    </location>
</feature>
<feature type="transmembrane region" description="Helical" evidence="7">
    <location>
        <begin position="341"/>
        <end position="361"/>
    </location>
</feature>
<dbReference type="InterPro" id="IPR011701">
    <property type="entry name" value="MFS"/>
</dbReference>
<dbReference type="PRINTS" id="PR01035">
    <property type="entry name" value="TCRTETA"/>
</dbReference>
<keyword evidence="5 7" id="KW-0472">Membrane</keyword>
<feature type="compositionally biased region" description="Polar residues" evidence="6">
    <location>
        <begin position="10"/>
        <end position="22"/>
    </location>
</feature>
<feature type="transmembrane region" description="Helical" evidence="7">
    <location>
        <begin position="381"/>
        <end position="402"/>
    </location>
</feature>
<evidence type="ECO:0000256" key="2">
    <source>
        <dbReference type="ARBA" id="ARBA00022448"/>
    </source>
</evidence>
<dbReference type="PANTHER" id="PTHR23504:SF39">
    <property type="entry name" value="TRANSPORTER, PUTATIVE (AFU_ORTHOLOGUE AFUA_6G03860)-RELATED"/>
    <property type="match status" value="1"/>
</dbReference>
<evidence type="ECO:0000256" key="1">
    <source>
        <dbReference type="ARBA" id="ARBA00004141"/>
    </source>
</evidence>
<feature type="transmembrane region" description="Helical" evidence="7">
    <location>
        <begin position="443"/>
        <end position="472"/>
    </location>
</feature>
<feature type="transmembrane region" description="Helical" evidence="7">
    <location>
        <begin position="520"/>
        <end position="540"/>
    </location>
</feature>
<comment type="caution">
    <text evidence="9">The sequence shown here is derived from an EMBL/GenBank/DDBJ whole genome shotgun (WGS) entry which is preliminary data.</text>
</comment>